<dbReference type="AlphaFoldDB" id="A0A9Q1KSD4"/>
<evidence type="ECO:0000256" key="7">
    <source>
        <dbReference type="ARBA" id="ARBA00022927"/>
    </source>
</evidence>
<evidence type="ECO:0000256" key="5">
    <source>
        <dbReference type="ARBA" id="ARBA00022824"/>
    </source>
</evidence>
<protein>
    <submittedName>
        <fullName evidence="12">Uncharacterized protein</fullName>
    </submittedName>
</protein>
<dbReference type="Proteomes" id="UP001153076">
    <property type="component" value="Unassembled WGS sequence"/>
</dbReference>
<evidence type="ECO:0000256" key="3">
    <source>
        <dbReference type="ARBA" id="ARBA00022448"/>
    </source>
</evidence>
<evidence type="ECO:0000256" key="10">
    <source>
        <dbReference type="ARBA" id="ARBA00023170"/>
    </source>
</evidence>
<keyword evidence="13" id="KW-1185">Reference proteome</keyword>
<evidence type="ECO:0000313" key="13">
    <source>
        <dbReference type="Proteomes" id="UP001153076"/>
    </source>
</evidence>
<evidence type="ECO:0000256" key="1">
    <source>
        <dbReference type="ARBA" id="ARBA00004477"/>
    </source>
</evidence>
<keyword evidence="9 11" id="KW-0472">Membrane</keyword>
<dbReference type="GO" id="GO:0016192">
    <property type="term" value="P:vesicle-mediated transport"/>
    <property type="evidence" value="ECO:0007669"/>
    <property type="project" value="UniProtKB-KW"/>
</dbReference>
<keyword evidence="4 11" id="KW-0812">Transmembrane</keyword>
<evidence type="ECO:0000256" key="8">
    <source>
        <dbReference type="ARBA" id="ARBA00022989"/>
    </source>
</evidence>
<keyword evidence="5" id="KW-0256">Endoplasmic reticulum</keyword>
<dbReference type="GO" id="GO:0006621">
    <property type="term" value="P:protein retention in ER lumen"/>
    <property type="evidence" value="ECO:0007669"/>
    <property type="project" value="InterPro"/>
</dbReference>
<dbReference type="EMBL" id="JAKOGI010000018">
    <property type="protein sequence ID" value="KAJ8450026.1"/>
    <property type="molecule type" value="Genomic_DNA"/>
</dbReference>
<dbReference type="GO" id="GO:0015031">
    <property type="term" value="P:protein transport"/>
    <property type="evidence" value="ECO:0007669"/>
    <property type="project" value="UniProtKB-KW"/>
</dbReference>
<dbReference type="OrthoDB" id="7694678at2759"/>
<keyword evidence="3" id="KW-0813">Transport</keyword>
<accession>A0A9Q1KSD4</accession>
<name>A0A9Q1KSD4_9CARY</name>
<sequence>MYDWPSTTSGALLASPSLAVFCQYLISRITTLKYLQVSVTSMSLITEFRLGELVREREREREREGGVLRGCLRAESRSSEVYLGFAEPWVFGGLGGLCSPAIGYCWGCRPCLLLSVRFQSAVLSPVTFLGASEWPPPPICSSPFGFYLFEASAEAASNFCCSRWGFSLETLSPATFPITGKSPELQFCFFRFRRGRLKCSRARFVCFSLSAVAGRCFYPDNGLSLLVSLLRLISMRGGYRRFVAIKSKSFDLAIVGTTEDVLKTSGNGRGRRISLLLPENVALWLLRASADFISLNPLIGAIKCDLREIGRENLQLSAINKDKRTFVIFPAGWNERDWAKIFDALTNILNLAFLGASGALRRPLHQVTLAHGVVPPPLPPPPPPSYCPKCGFTCGLECWLRSVPHVGATTPSRNVNEVVGELPLSQHMQMDRGKQRIVTDLGLRVSSSASTHVYTWCNSFGNKRNRVRESKGSSSEGRVAVCANWPPDALFVRETSSSSSDEAQIFDPTLNTIVSWTRDVVVSHQAHRGSVVLDIHPIINAHANEVVENLWEDKTEKEGKSIYDLGSSPNKPVVMSALVAVYWCCGTVRLLGSGNSLKHGDTQSVAYRAFYILNWIYRYFTEPRFTRWIACASGLVQTALYADFFYYYFVRKGSTTLYDHNRYGAWNSLGSSPPNYLLAGTGKRYSVSAF</sequence>
<evidence type="ECO:0000256" key="6">
    <source>
        <dbReference type="ARBA" id="ARBA00022892"/>
    </source>
</evidence>
<dbReference type="InterPro" id="IPR000133">
    <property type="entry name" value="ER_ret_rcpt"/>
</dbReference>
<gene>
    <name evidence="12" type="ORF">Cgig2_029388</name>
</gene>
<evidence type="ECO:0000256" key="9">
    <source>
        <dbReference type="ARBA" id="ARBA00023136"/>
    </source>
</evidence>
<dbReference type="GO" id="GO:0005789">
    <property type="term" value="C:endoplasmic reticulum membrane"/>
    <property type="evidence" value="ECO:0007669"/>
    <property type="project" value="UniProtKB-SubCell"/>
</dbReference>
<evidence type="ECO:0000256" key="11">
    <source>
        <dbReference type="SAM" id="Phobius"/>
    </source>
</evidence>
<comment type="subcellular location">
    <subcellularLocation>
        <location evidence="1">Endoplasmic reticulum membrane</location>
        <topology evidence="1">Multi-pass membrane protein</topology>
    </subcellularLocation>
</comment>
<evidence type="ECO:0000256" key="2">
    <source>
        <dbReference type="ARBA" id="ARBA00010120"/>
    </source>
</evidence>
<proteinExistence type="inferred from homology"/>
<keyword evidence="8 11" id="KW-1133">Transmembrane helix</keyword>
<evidence type="ECO:0000313" key="12">
    <source>
        <dbReference type="EMBL" id="KAJ8450026.1"/>
    </source>
</evidence>
<organism evidence="12 13">
    <name type="scientific">Carnegiea gigantea</name>
    <dbReference type="NCBI Taxonomy" id="171969"/>
    <lineage>
        <taxon>Eukaryota</taxon>
        <taxon>Viridiplantae</taxon>
        <taxon>Streptophyta</taxon>
        <taxon>Embryophyta</taxon>
        <taxon>Tracheophyta</taxon>
        <taxon>Spermatophyta</taxon>
        <taxon>Magnoliopsida</taxon>
        <taxon>eudicotyledons</taxon>
        <taxon>Gunneridae</taxon>
        <taxon>Pentapetalae</taxon>
        <taxon>Caryophyllales</taxon>
        <taxon>Cactineae</taxon>
        <taxon>Cactaceae</taxon>
        <taxon>Cactoideae</taxon>
        <taxon>Echinocereeae</taxon>
        <taxon>Carnegiea</taxon>
    </lineage>
</organism>
<keyword evidence="6" id="KW-0931">ER-Golgi transport</keyword>
<keyword evidence="10" id="KW-0675">Receptor</keyword>
<comment type="similarity">
    <text evidence="2">Belongs to the ERD2 family.</text>
</comment>
<keyword evidence="7" id="KW-0653">Protein transport</keyword>
<comment type="caution">
    <text evidence="12">The sequence shown here is derived from an EMBL/GenBank/DDBJ whole genome shotgun (WGS) entry which is preliminary data.</text>
</comment>
<reference evidence="12" key="1">
    <citation type="submission" date="2022-04" db="EMBL/GenBank/DDBJ databases">
        <title>Carnegiea gigantea Genome sequencing and assembly v2.</title>
        <authorList>
            <person name="Copetti D."/>
            <person name="Sanderson M.J."/>
            <person name="Burquez A."/>
            <person name="Wojciechowski M.F."/>
        </authorList>
    </citation>
    <scope>NUCLEOTIDE SEQUENCE</scope>
    <source>
        <strain evidence="12">SGP5-SGP5p</strain>
        <tissue evidence="12">Aerial part</tissue>
    </source>
</reference>
<evidence type="ECO:0000256" key="4">
    <source>
        <dbReference type="ARBA" id="ARBA00022692"/>
    </source>
</evidence>
<dbReference type="GO" id="GO:0046923">
    <property type="term" value="F:ER retention sequence binding"/>
    <property type="evidence" value="ECO:0007669"/>
    <property type="project" value="InterPro"/>
</dbReference>
<dbReference type="PANTHER" id="PTHR10585">
    <property type="entry name" value="ER LUMEN PROTEIN RETAINING RECEPTOR"/>
    <property type="match status" value="1"/>
</dbReference>
<feature type="transmembrane region" description="Helical" evidence="11">
    <location>
        <begin position="626"/>
        <end position="649"/>
    </location>
</feature>